<evidence type="ECO:0000313" key="2">
    <source>
        <dbReference type="Proteomes" id="UP001059041"/>
    </source>
</evidence>
<sequence>MDTVLPAASRFLSALMFSRSAPGLRPDNQTNEKRIKRHLHHKLHLRKNACLSVLLLQKAFNLFPSLVQGLIHAGGGHGGWNLPAVVNRPTSLQHLHDESVRATDSDSCSQSQSRGCPDEQMAWQQWIL</sequence>
<gene>
    <name evidence="1" type="ORF">IRJ41_019382</name>
</gene>
<comment type="caution">
    <text evidence="1">The sequence shown here is derived from an EMBL/GenBank/DDBJ whole genome shotgun (WGS) entry which is preliminary data.</text>
</comment>
<name>A0A9W7TPG5_TRIRA</name>
<organism evidence="1 2">
    <name type="scientific">Triplophysa rosa</name>
    <name type="common">Cave loach</name>
    <dbReference type="NCBI Taxonomy" id="992332"/>
    <lineage>
        <taxon>Eukaryota</taxon>
        <taxon>Metazoa</taxon>
        <taxon>Chordata</taxon>
        <taxon>Craniata</taxon>
        <taxon>Vertebrata</taxon>
        <taxon>Euteleostomi</taxon>
        <taxon>Actinopterygii</taxon>
        <taxon>Neopterygii</taxon>
        <taxon>Teleostei</taxon>
        <taxon>Ostariophysi</taxon>
        <taxon>Cypriniformes</taxon>
        <taxon>Nemacheilidae</taxon>
        <taxon>Triplophysa</taxon>
    </lineage>
</organism>
<accession>A0A9W7TPG5</accession>
<dbReference type="Proteomes" id="UP001059041">
    <property type="component" value="Linkage Group LG12"/>
</dbReference>
<dbReference type="AlphaFoldDB" id="A0A9W7TPG5"/>
<keyword evidence="2" id="KW-1185">Reference proteome</keyword>
<proteinExistence type="predicted"/>
<dbReference type="EMBL" id="JAFHDT010000012">
    <property type="protein sequence ID" value="KAI7802810.1"/>
    <property type="molecule type" value="Genomic_DNA"/>
</dbReference>
<reference evidence="1" key="1">
    <citation type="submission" date="2021-02" db="EMBL/GenBank/DDBJ databases">
        <title>Comparative genomics reveals that relaxation of natural selection precedes convergent phenotypic evolution of cavefish.</title>
        <authorList>
            <person name="Peng Z."/>
        </authorList>
    </citation>
    <scope>NUCLEOTIDE SEQUENCE</scope>
    <source>
        <tissue evidence="1">Muscle</tissue>
    </source>
</reference>
<protein>
    <submittedName>
        <fullName evidence="1">Uncharacterized protein</fullName>
    </submittedName>
</protein>
<evidence type="ECO:0000313" key="1">
    <source>
        <dbReference type="EMBL" id="KAI7802810.1"/>
    </source>
</evidence>